<dbReference type="EMBL" id="GEDC01012915">
    <property type="protein sequence ID" value="JAS24383.1"/>
    <property type="molecule type" value="Transcribed_RNA"/>
</dbReference>
<organism evidence="1">
    <name type="scientific">Clastoptera arizonana</name>
    <name type="common">Arizona spittle bug</name>
    <dbReference type="NCBI Taxonomy" id="38151"/>
    <lineage>
        <taxon>Eukaryota</taxon>
        <taxon>Metazoa</taxon>
        <taxon>Ecdysozoa</taxon>
        <taxon>Arthropoda</taxon>
        <taxon>Hexapoda</taxon>
        <taxon>Insecta</taxon>
        <taxon>Pterygota</taxon>
        <taxon>Neoptera</taxon>
        <taxon>Paraneoptera</taxon>
        <taxon>Hemiptera</taxon>
        <taxon>Auchenorrhyncha</taxon>
        <taxon>Cercopoidea</taxon>
        <taxon>Clastopteridae</taxon>
        <taxon>Clastoptera</taxon>
    </lineage>
</organism>
<proteinExistence type="predicted"/>
<feature type="non-terminal residue" evidence="1">
    <location>
        <position position="918"/>
    </location>
</feature>
<name>A0A1B6DFA9_9HEMI</name>
<reference evidence="1" key="1">
    <citation type="submission" date="2015-12" db="EMBL/GenBank/DDBJ databases">
        <title>De novo transcriptome assembly of four potential Pierce s Disease insect vectors from Arizona vineyards.</title>
        <authorList>
            <person name="Tassone E.E."/>
        </authorList>
    </citation>
    <scope>NUCLEOTIDE SEQUENCE</scope>
</reference>
<sequence length="918" mass="106081">MQLFFIKSYTEALSSLQTCLEWLNRMKYMNCPGLEYSCAFIFPASVNMSYLVISHTDDLHFVSSTLKCIMSLPRKIIHMDQYFTMASCLISCLCHKLVENGKLDESLLVITAALCVWPNSAKSLFAIWSDLKHNYIAAGHEDHLELTIFDVVLQKKEELKKDWEILAIPSNDEIVNFLIMEMESYFENRLLRDKPILTAFSVLRKLTGDVFVCGKVLIMAMEVSTSSNKYFLDLAKHLELSEKMLILLKKQLIRKKGSKEAVELEFLIGNILYQQFRSEIRKVRNKSETEMALPAFVESVKPSISIQDVNPNDKCDVNPNIANLSVEGQLTTLVKLDQAFQKWQIAFSKATEPLDIMKITLENLWNTGLLYRLYCMEDEEIKTWKFLYSVAKKFNCIEKKVIAVSELLSMNSNIDSSWVSECLEDISNSKDVLPRIKFVFQINLVQHKLIKNKIDDVSSILQSFYLDWKKYNLTKILFQFKMNNFESILSKNNLINYPISDIIHLQNSLKMCLSYAQSNIIPRHFTELTQIHYIGLKASQDLGELYWYMKAPRNARLYLKSHINIAQKLSVPLRSAQLLSLLTWLDLDCGKLPEACEKLDNLEAILGVQNTENLFTQTNSDYSPILSRPRIKLPTFLEHEKTCNCFYCKNTEYKRLVLESLVLRAEYSVLIGDKNNAIIYFKAGIKVLEEIWNKKEVNRALSTSGARLWLKYSKFQCLLKNFSEAIKANQVAKNFCTSEDFFTHSKIVFQFSNLQSELNTETKKQISDKNQQKIIKHLKTPNKVERWTFKTPTVPYSILSTKNTISPLTNIKGKKTPLQPIKFHFYNSSDDEENEKENKTVSQKFYKYKTPPKLVITSPLTLMPSKKKDKKGFNVFSDESDNLFSKKTSIRSENKIQTSSKTSDLNTYSVKKTKIKNV</sequence>
<dbReference type="AlphaFoldDB" id="A0A1B6DFA9"/>
<gene>
    <name evidence="1" type="ORF">g.38103</name>
</gene>
<accession>A0A1B6DFA9</accession>
<protein>
    <submittedName>
        <fullName evidence="1">Uncharacterized protein</fullName>
    </submittedName>
</protein>
<evidence type="ECO:0000313" key="1">
    <source>
        <dbReference type="EMBL" id="JAS24383.1"/>
    </source>
</evidence>